<evidence type="ECO:0000256" key="4">
    <source>
        <dbReference type="ARBA" id="ARBA00023136"/>
    </source>
</evidence>
<dbReference type="Pfam" id="PF10242">
    <property type="entry name" value="L_HMGIC_fpl"/>
    <property type="match status" value="1"/>
</dbReference>
<dbReference type="InterPro" id="IPR019372">
    <property type="entry name" value="LHFPL"/>
</dbReference>
<dbReference type="Proteomes" id="UP000801492">
    <property type="component" value="Unassembled WGS sequence"/>
</dbReference>
<evidence type="ECO:0000256" key="3">
    <source>
        <dbReference type="ARBA" id="ARBA00022989"/>
    </source>
</evidence>
<dbReference type="EMBL" id="VTPC01089961">
    <property type="protein sequence ID" value="KAF2885385.1"/>
    <property type="molecule type" value="Genomic_DNA"/>
</dbReference>
<evidence type="ECO:0008006" key="8">
    <source>
        <dbReference type="Google" id="ProtNLM"/>
    </source>
</evidence>
<dbReference type="OrthoDB" id="10048434at2759"/>
<comment type="caution">
    <text evidence="6">The sequence shown here is derived from an EMBL/GenBank/DDBJ whole genome shotgun (WGS) entry which is preliminary data.</text>
</comment>
<keyword evidence="3 5" id="KW-1133">Transmembrane helix</keyword>
<feature type="transmembrane region" description="Helical" evidence="5">
    <location>
        <begin position="122"/>
        <end position="145"/>
    </location>
</feature>
<evidence type="ECO:0000256" key="1">
    <source>
        <dbReference type="ARBA" id="ARBA00004141"/>
    </source>
</evidence>
<dbReference type="PANTHER" id="PTHR12489">
    <property type="entry name" value="LIPOMA HMGIC FUSION PARTNER-LIKE PROTEIN"/>
    <property type="match status" value="1"/>
</dbReference>
<reference evidence="6" key="1">
    <citation type="submission" date="2019-08" db="EMBL/GenBank/DDBJ databases">
        <title>The genome of the North American firefly Photinus pyralis.</title>
        <authorList>
            <consortium name="Photinus pyralis genome working group"/>
            <person name="Fallon T.R."/>
            <person name="Sander Lower S.E."/>
            <person name="Weng J.-K."/>
        </authorList>
    </citation>
    <scope>NUCLEOTIDE SEQUENCE</scope>
    <source>
        <strain evidence="6">TRF0915ILg1</strain>
        <tissue evidence="6">Whole body</tissue>
    </source>
</reference>
<sequence>MLYVIVTGRSLLWVLVSLTALLLMLSALFSPKWLVATPTDVTVQNKTLTYTASLGIYTRCKIMKNEFFCSTIAVRGLATDSDVFPTVWKTSMVFICLGLTVMCLTVVSGLFSFCFQSIFRKSIFTISGATQVFAGMFYILGIMLYPMAWGTTRVQSFCGKDASPFYPDNCGLGWGLWCATIATILTFISACLSVPAEKSTSSDKIQDQIYEGRTLICLA</sequence>
<evidence type="ECO:0000256" key="2">
    <source>
        <dbReference type="ARBA" id="ARBA00022692"/>
    </source>
</evidence>
<dbReference type="Gene3D" id="1.20.140.150">
    <property type="match status" value="1"/>
</dbReference>
<protein>
    <recommendedName>
        <fullName evidence="8">Lipoma HMGIC fusion partner-like 2 protein</fullName>
    </recommendedName>
</protein>
<dbReference type="AlphaFoldDB" id="A0A8K0CK58"/>
<keyword evidence="2 5" id="KW-0812">Transmembrane</keyword>
<gene>
    <name evidence="6" type="ORF">ILUMI_20783</name>
</gene>
<keyword evidence="4 5" id="KW-0472">Membrane</keyword>
<organism evidence="6 7">
    <name type="scientific">Ignelater luminosus</name>
    <name type="common">Cucubano</name>
    <name type="synonym">Pyrophorus luminosus</name>
    <dbReference type="NCBI Taxonomy" id="2038154"/>
    <lineage>
        <taxon>Eukaryota</taxon>
        <taxon>Metazoa</taxon>
        <taxon>Ecdysozoa</taxon>
        <taxon>Arthropoda</taxon>
        <taxon>Hexapoda</taxon>
        <taxon>Insecta</taxon>
        <taxon>Pterygota</taxon>
        <taxon>Neoptera</taxon>
        <taxon>Endopterygota</taxon>
        <taxon>Coleoptera</taxon>
        <taxon>Polyphaga</taxon>
        <taxon>Elateriformia</taxon>
        <taxon>Elateroidea</taxon>
        <taxon>Elateridae</taxon>
        <taxon>Agrypninae</taxon>
        <taxon>Pyrophorini</taxon>
        <taxon>Ignelater</taxon>
    </lineage>
</organism>
<accession>A0A8K0CK58</accession>
<evidence type="ECO:0000256" key="5">
    <source>
        <dbReference type="SAM" id="Phobius"/>
    </source>
</evidence>
<dbReference type="PANTHER" id="PTHR12489:SF19">
    <property type="entry name" value="LHFPL TETRASPAN SUBFAMILY MEMBER 2 PROTEIN"/>
    <property type="match status" value="1"/>
</dbReference>
<feature type="transmembrane region" description="Helical" evidence="5">
    <location>
        <begin position="12"/>
        <end position="29"/>
    </location>
</feature>
<name>A0A8K0CK58_IGNLU</name>
<comment type="subcellular location">
    <subcellularLocation>
        <location evidence="1">Membrane</location>
        <topology evidence="1">Multi-pass membrane protein</topology>
    </subcellularLocation>
</comment>
<dbReference type="GO" id="GO:0016020">
    <property type="term" value="C:membrane"/>
    <property type="evidence" value="ECO:0007669"/>
    <property type="project" value="UniProtKB-SubCell"/>
</dbReference>
<proteinExistence type="predicted"/>
<feature type="transmembrane region" description="Helical" evidence="5">
    <location>
        <begin position="174"/>
        <end position="194"/>
    </location>
</feature>
<feature type="transmembrane region" description="Helical" evidence="5">
    <location>
        <begin position="92"/>
        <end position="115"/>
    </location>
</feature>
<evidence type="ECO:0000313" key="7">
    <source>
        <dbReference type="Proteomes" id="UP000801492"/>
    </source>
</evidence>
<keyword evidence="7" id="KW-1185">Reference proteome</keyword>
<evidence type="ECO:0000313" key="6">
    <source>
        <dbReference type="EMBL" id="KAF2885385.1"/>
    </source>
</evidence>